<evidence type="ECO:0000313" key="2">
    <source>
        <dbReference type="Proteomes" id="UP000325577"/>
    </source>
</evidence>
<accession>A0A5J5AT87</accession>
<sequence>MWCNNIKMIFTFTRLNMPARDTTEDKRLETQDGAIDLLLNLHQIKLCNRRGEEETLTRLLSVCGVVQGRRISQCYSRRSLPAPFP</sequence>
<reference evidence="1 2" key="1">
    <citation type="submission" date="2019-09" db="EMBL/GenBank/DDBJ databases">
        <title>A chromosome-level genome assembly of the Chinese tupelo Nyssa sinensis.</title>
        <authorList>
            <person name="Yang X."/>
            <person name="Kang M."/>
            <person name="Yang Y."/>
            <person name="Xiong H."/>
            <person name="Wang M."/>
            <person name="Zhang Z."/>
            <person name="Wang Z."/>
            <person name="Wu H."/>
            <person name="Ma T."/>
            <person name="Liu J."/>
            <person name="Xi Z."/>
        </authorList>
    </citation>
    <scope>NUCLEOTIDE SEQUENCE [LARGE SCALE GENOMIC DNA]</scope>
    <source>
        <strain evidence="1">J267</strain>
        <tissue evidence="1">Leaf</tissue>
    </source>
</reference>
<dbReference type="EMBL" id="CM018041">
    <property type="protein sequence ID" value="KAA8533538.1"/>
    <property type="molecule type" value="Genomic_DNA"/>
</dbReference>
<gene>
    <name evidence="1" type="ORF">F0562_031028</name>
</gene>
<organism evidence="1 2">
    <name type="scientific">Nyssa sinensis</name>
    <dbReference type="NCBI Taxonomy" id="561372"/>
    <lineage>
        <taxon>Eukaryota</taxon>
        <taxon>Viridiplantae</taxon>
        <taxon>Streptophyta</taxon>
        <taxon>Embryophyta</taxon>
        <taxon>Tracheophyta</taxon>
        <taxon>Spermatophyta</taxon>
        <taxon>Magnoliopsida</taxon>
        <taxon>eudicotyledons</taxon>
        <taxon>Gunneridae</taxon>
        <taxon>Pentapetalae</taxon>
        <taxon>asterids</taxon>
        <taxon>Cornales</taxon>
        <taxon>Nyssaceae</taxon>
        <taxon>Nyssa</taxon>
    </lineage>
</organism>
<name>A0A5J5AT87_9ASTE</name>
<dbReference type="AlphaFoldDB" id="A0A5J5AT87"/>
<keyword evidence="2" id="KW-1185">Reference proteome</keyword>
<evidence type="ECO:0000313" key="1">
    <source>
        <dbReference type="EMBL" id="KAA8533538.1"/>
    </source>
</evidence>
<protein>
    <submittedName>
        <fullName evidence="1">Uncharacterized protein</fullName>
    </submittedName>
</protein>
<proteinExistence type="predicted"/>
<dbReference type="Proteomes" id="UP000325577">
    <property type="component" value="Linkage Group LG18"/>
</dbReference>